<evidence type="ECO:0000313" key="4">
    <source>
        <dbReference type="EMBL" id="PWC01926.1"/>
    </source>
</evidence>
<reference evidence="5" key="1">
    <citation type="submission" date="2018-04" db="EMBL/GenBank/DDBJ databases">
        <authorList>
            <person name="Liu S."/>
            <person name="Wang Z."/>
            <person name="Li J."/>
        </authorList>
    </citation>
    <scope>NUCLEOTIDE SEQUENCE [LARGE SCALE GENOMIC DNA]</scope>
    <source>
        <strain evidence="5">2189</strain>
    </source>
</reference>
<feature type="coiled-coil region" evidence="1">
    <location>
        <begin position="36"/>
        <end position="77"/>
    </location>
</feature>
<feature type="domain" description="C4-type zinc ribbon" evidence="2">
    <location>
        <begin position="199"/>
        <end position="233"/>
    </location>
</feature>
<dbReference type="EMBL" id="QEEZ01000007">
    <property type="protein sequence ID" value="PWC01926.1"/>
    <property type="molecule type" value="Genomic_DNA"/>
</dbReference>
<dbReference type="KEGG" id="cyz:C3B44_03320"/>
<evidence type="ECO:0000259" key="2">
    <source>
        <dbReference type="Pfam" id="PF02591"/>
    </source>
</evidence>
<feature type="coiled-coil region" evidence="1">
    <location>
        <begin position="108"/>
        <end position="156"/>
    </location>
</feature>
<dbReference type="Pfam" id="PF24481">
    <property type="entry name" value="CT398_CC"/>
    <property type="match status" value="1"/>
</dbReference>
<protein>
    <submittedName>
        <fullName evidence="4">Uncharacterized protein</fullName>
    </submittedName>
</protein>
<evidence type="ECO:0000256" key="1">
    <source>
        <dbReference type="SAM" id="Coils"/>
    </source>
</evidence>
<organism evidence="4 5">
    <name type="scientific">Corynebacterium yudongzhengii</name>
    <dbReference type="NCBI Taxonomy" id="2080740"/>
    <lineage>
        <taxon>Bacteria</taxon>
        <taxon>Bacillati</taxon>
        <taxon>Actinomycetota</taxon>
        <taxon>Actinomycetes</taxon>
        <taxon>Mycobacteriales</taxon>
        <taxon>Corynebacteriaceae</taxon>
        <taxon>Corynebacterium</taxon>
    </lineage>
</organism>
<dbReference type="RefSeq" id="WP_108431121.1">
    <property type="nucleotide sequence ID" value="NZ_CP026947.1"/>
</dbReference>
<sequence>MKLDRELQSVLLDLATAERVQIAGPVEQTTPEQKELEALEKKLQRTREAAGSAQMAVDDMETEILRIQEDERKLRRRERDDREQLKAATDPELRKDLEHDRYTAKSRINDLLYELKEAHDEIHALRNNRDVHGAQVDELTRQVEVARRAAEAANSAARDVDPAERIRDLRSQLPDDVLTAYEEQKDENDIGAAGFNGRSCGGCHIVLPPADRAKINKTAADELPQCTNCGTYLVRETVA</sequence>
<gene>
    <name evidence="4" type="ORF">DF222_04925</name>
</gene>
<dbReference type="InterPro" id="IPR056003">
    <property type="entry name" value="CT398_CC_hairpin"/>
</dbReference>
<dbReference type="Pfam" id="PF02591">
    <property type="entry name" value="Zn_ribbon_9"/>
    <property type="match status" value="1"/>
</dbReference>
<keyword evidence="5" id="KW-1185">Reference proteome</keyword>
<dbReference type="Gene3D" id="1.10.287.1490">
    <property type="match status" value="1"/>
</dbReference>
<evidence type="ECO:0000259" key="3">
    <source>
        <dbReference type="Pfam" id="PF24481"/>
    </source>
</evidence>
<feature type="domain" description="CT398-like coiled coil hairpin" evidence="3">
    <location>
        <begin position="28"/>
        <end position="187"/>
    </location>
</feature>
<dbReference type="AlphaFoldDB" id="A0A2U1T7E1"/>
<keyword evidence="1" id="KW-0175">Coiled coil</keyword>
<dbReference type="InterPro" id="IPR003743">
    <property type="entry name" value="Zf-RING_7"/>
</dbReference>
<proteinExistence type="predicted"/>
<dbReference type="Proteomes" id="UP000244989">
    <property type="component" value="Unassembled WGS sequence"/>
</dbReference>
<dbReference type="OrthoDB" id="9784388at2"/>
<accession>A0A2U1T7E1</accession>
<name>A0A2U1T7E1_9CORY</name>
<evidence type="ECO:0000313" key="5">
    <source>
        <dbReference type="Proteomes" id="UP000244989"/>
    </source>
</evidence>
<comment type="caution">
    <text evidence="4">The sequence shown here is derived from an EMBL/GenBank/DDBJ whole genome shotgun (WGS) entry which is preliminary data.</text>
</comment>